<gene>
    <name evidence="1" type="ORF">CCACVL1_04360</name>
</gene>
<dbReference type="Gramene" id="OMO98039">
    <property type="protein sequence ID" value="OMO98039"/>
    <property type="gene ID" value="CCACVL1_04360"/>
</dbReference>
<evidence type="ECO:0000313" key="2">
    <source>
        <dbReference type="Proteomes" id="UP000188268"/>
    </source>
</evidence>
<keyword evidence="2" id="KW-1185">Reference proteome</keyword>
<reference evidence="1 2" key="1">
    <citation type="submission" date="2013-09" db="EMBL/GenBank/DDBJ databases">
        <title>Corchorus capsularis genome sequencing.</title>
        <authorList>
            <person name="Alam M."/>
            <person name="Haque M.S."/>
            <person name="Islam M.S."/>
            <person name="Emdad E.M."/>
            <person name="Islam M.M."/>
            <person name="Ahmed B."/>
            <person name="Halim A."/>
            <person name="Hossen Q.M.M."/>
            <person name="Hossain M.Z."/>
            <person name="Ahmed R."/>
            <person name="Khan M.M."/>
            <person name="Islam R."/>
            <person name="Rashid M.M."/>
            <person name="Khan S.A."/>
            <person name="Rahman M.S."/>
            <person name="Alam M."/>
        </authorList>
    </citation>
    <scope>NUCLEOTIDE SEQUENCE [LARGE SCALE GENOMIC DNA]</scope>
    <source>
        <strain evidence="2">cv. CVL-1</strain>
        <tissue evidence="1">Whole seedling</tissue>
    </source>
</reference>
<organism evidence="1 2">
    <name type="scientific">Corchorus capsularis</name>
    <name type="common">Jute</name>
    <dbReference type="NCBI Taxonomy" id="210143"/>
    <lineage>
        <taxon>Eukaryota</taxon>
        <taxon>Viridiplantae</taxon>
        <taxon>Streptophyta</taxon>
        <taxon>Embryophyta</taxon>
        <taxon>Tracheophyta</taxon>
        <taxon>Spermatophyta</taxon>
        <taxon>Magnoliopsida</taxon>
        <taxon>eudicotyledons</taxon>
        <taxon>Gunneridae</taxon>
        <taxon>Pentapetalae</taxon>
        <taxon>rosids</taxon>
        <taxon>malvids</taxon>
        <taxon>Malvales</taxon>
        <taxon>Malvaceae</taxon>
        <taxon>Grewioideae</taxon>
        <taxon>Apeibeae</taxon>
        <taxon>Corchorus</taxon>
    </lineage>
</organism>
<accession>A0A1R3JT24</accession>
<sequence length="24" mass="3038">MDREIRHIMKRSTPALEKYWIESF</sequence>
<evidence type="ECO:0000313" key="1">
    <source>
        <dbReference type="EMBL" id="OMO98039.1"/>
    </source>
</evidence>
<proteinExistence type="predicted"/>
<dbReference type="EMBL" id="AWWV01007149">
    <property type="protein sequence ID" value="OMO98039.1"/>
    <property type="molecule type" value="Genomic_DNA"/>
</dbReference>
<dbReference type="Proteomes" id="UP000188268">
    <property type="component" value="Unassembled WGS sequence"/>
</dbReference>
<comment type="caution">
    <text evidence="1">The sequence shown here is derived from an EMBL/GenBank/DDBJ whole genome shotgun (WGS) entry which is preliminary data.</text>
</comment>
<protein>
    <submittedName>
        <fullName evidence="1">Uncharacterized protein</fullName>
    </submittedName>
</protein>
<name>A0A1R3JT24_COCAP</name>
<dbReference type="AlphaFoldDB" id="A0A1R3JT24"/>